<dbReference type="GO" id="GO:0003700">
    <property type="term" value="F:DNA-binding transcription factor activity"/>
    <property type="evidence" value="ECO:0007669"/>
    <property type="project" value="TreeGrafter"/>
</dbReference>
<keyword evidence="2" id="KW-0238">DNA-binding</keyword>
<dbReference type="PRINTS" id="PR00036">
    <property type="entry name" value="HTHLACI"/>
</dbReference>
<dbReference type="AlphaFoldDB" id="A0A150LC72"/>
<gene>
    <name evidence="6" type="ORF">B4119_2057</name>
</gene>
<dbReference type="InterPro" id="IPR000843">
    <property type="entry name" value="HTH_LacI"/>
</dbReference>
<evidence type="ECO:0000313" key="6">
    <source>
        <dbReference type="EMBL" id="KYD09619.1"/>
    </source>
</evidence>
<dbReference type="GO" id="GO:0000976">
    <property type="term" value="F:transcription cis-regulatory region binding"/>
    <property type="evidence" value="ECO:0007669"/>
    <property type="project" value="TreeGrafter"/>
</dbReference>
<dbReference type="PANTHER" id="PTHR30146:SF109">
    <property type="entry name" value="HTH-TYPE TRANSCRIPTIONAL REGULATOR GALS"/>
    <property type="match status" value="1"/>
</dbReference>
<reference evidence="6 7" key="1">
    <citation type="submission" date="2016-01" db="EMBL/GenBank/DDBJ databases">
        <title>Draft Genome Sequences of Seven Thermophilic Sporeformers Isolated from Foods.</title>
        <authorList>
            <person name="Berendsen E.M."/>
            <person name="Wells-Bennik M.H."/>
            <person name="Krawcyk A.O."/>
            <person name="De Jong A."/>
            <person name="Holsappel S."/>
            <person name="Eijlander R.T."/>
            <person name="Kuipers O.P."/>
        </authorList>
    </citation>
    <scope>NUCLEOTIDE SEQUENCE [LARGE SCALE GENOMIC DNA]</scope>
    <source>
        <strain evidence="6 7">B4119</strain>
    </source>
</reference>
<dbReference type="SMART" id="SM00354">
    <property type="entry name" value="HTH_LACI"/>
    <property type="match status" value="1"/>
</dbReference>
<proteinExistence type="predicted"/>
<dbReference type="PROSITE" id="PS50932">
    <property type="entry name" value="HTH_LACI_2"/>
    <property type="match status" value="1"/>
</dbReference>
<dbReference type="Gene3D" id="1.10.260.40">
    <property type="entry name" value="lambda repressor-like DNA-binding domains"/>
    <property type="match status" value="1"/>
</dbReference>
<evidence type="ECO:0000256" key="2">
    <source>
        <dbReference type="ARBA" id="ARBA00023125"/>
    </source>
</evidence>
<dbReference type="PATRIC" id="fig|81408.3.peg.742"/>
<organism evidence="6 7">
    <name type="scientific">Saccharococcus caldoxylosilyticus</name>
    <dbReference type="NCBI Taxonomy" id="81408"/>
    <lineage>
        <taxon>Bacteria</taxon>
        <taxon>Bacillati</taxon>
        <taxon>Bacillota</taxon>
        <taxon>Bacilli</taxon>
        <taxon>Bacillales</taxon>
        <taxon>Anoxybacillaceae</taxon>
        <taxon>Saccharococcus</taxon>
    </lineage>
</organism>
<dbReference type="SUPFAM" id="SSF47413">
    <property type="entry name" value="lambda repressor-like DNA-binding domains"/>
    <property type="match status" value="1"/>
</dbReference>
<protein>
    <submittedName>
        <fullName evidence="6">Uncharacterized protein</fullName>
    </submittedName>
</protein>
<dbReference type="EMBL" id="LQYS01000096">
    <property type="protein sequence ID" value="KYD09619.1"/>
    <property type="molecule type" value="Genomic_DNA"/>
</dbReference>
<evidence type="ECO:0000256" key="3">
    <source>
        <dbReference type="ARBA" id="ARBA00023163"/>
    </source>
</evidence>
<comment type="caution">
    <text evidence="6">The sequence shown here is derived from an EMBL/GenBank/DDBJ whole genome shotgun (WGS) entry which is preliminary data.</text>
</comment>
<dbReference type="PANTHER" id="PTHR30146">
    <property type="entry name" value="LACI-RELATED TRANSCRIPTIONAL REPRESSOR"/>
    <property type="match status" value="1"/>
</dbReference>
<evidence type="ECO:0000259" key="4">
    <source>
        <dbReference type="PROSITE" id="PS50932"/>
    </source>
</evidence>
<evidence type="ECO:0000256" key="1">
    <source>
        <dbReference type="ARBA" id="ARBA00023015"/>
    </source>
</evidence>
<evidence type="ECO:0000313" key="7">
    <source>
        <dbReference type="Proteomes" id="UP000075455"/>
    </source>
</evidence>
<dbReference type="PROSITE" id="PS00356">
    <property type="entry name" value="HTH_LACI_1"/>
    <property type="match status" value="1"/>
</dbReference>
<feature type="domain" description="HTH lacI-type" evidence="4">
    <location>
        <begin position="3"/>
        <end position="57"/>
    </location>
</feature>
<dbReference type="CDD" id="cd01392">
    <property type="entry name" value="HTH_LacI"/>
    <property type="match status" value="1"/>
</dbReference>
<dbReference type="PROSITE" id="PS50943">
    <property type="entry name" value="HTH_CROC1"/>
    <property type="match status" value="1"/>
</dbReference>
<dbReference type="InterPro" id="IPR001387">
    <property type="entry name" value="Cro/C1-type_HTH"/>
</dbReference>
<keyword evidence="3" id="KW-0804">Transcription</keyword>
<name>A0A150LC72_9BACL</name>
<sequence length="100" mass="11086">MGYTIKDIALRAGVSKSTVSRVISGKGVASPETREKVLKVMKELQYKPNALARAMVSQRTNNIGVVVYHSRSPMASHPIIFLETCSFSCFSKSLLFYSNR</sequence>
<accession>A0A150LC72</accession>
<dbReference type="Proteomes" id="UP000075455">
    <property type="component" value="Unassembled WGS sequence"/>
</dbReference>
<evidence type="ECO:0000259" key="5">
    <source>
        <dbReference type="PROSITE" id="PS50943"/>
    </source>
</evidence>
<dbReference type="InterPro" id="IPR010982">
    <property type="entry name" value="Lambda_DNA-bd_dom_sf"/>
</dbReference>
<dbReference type="RefSeq" id="WP_061580001.1">
    <property type="nucleotide sequence ID" value="NZ_AP025623.1"/>
</dbReference>
<dbReference type="GeneID" id="301194979"/>
<dbReference type="STRING" id="81408.B4119_2057"/>
<keyword evidence="1" id="KW-0805">Transcription regulation</keyword>
<dbReference type="Pfam" id="PF00356">
    <property type="entry name" value="LacI"/>
    <property type="match status" value="1"/>
</dbReference>
<feature type="domain" description="HTH cro/C1-type" evidence="5">
    <location>
        <begin position="2"/>
        <end position="51"/>
    </location>
</feature>